<protein>
    <recommendedName>
        <fullName evidence="3">Transposase</fullName>
    </recommendedName>
</protein>
<name>A0A640SR69_9ACTN</name>
<dbReference type="AlphaFoldDB" id="A0A640SR69"/>
<comment type="caution">
    <text evidence="1">The sequence shown here is derived from an EMBL/GenBank/DDBJ whole genome shotgun (WGS) entry which is preliminary data.</text>
</comment>
<evidence type="ECO:0008006" key="3">
    <source>
        <dbReference type="Google" id="ProtNLM"/>
    </source>
</evidence>
<sequence length="51" mass="5702">MPKPLSARPALDVVEQGKVRRLAAARHAPADWILRARIIVLSWAGLRVPYD</sequence>
<dbReference type="EMBL" id="BLIO01000001">
    <property type="protein sequence ID" value="GFE11965.1"/>
    <property type="molecule type" value="Genomic_DNA"/>
</dbReference>
<reference evidence="1 2" key="1">
    <citation type="submission" date="2019-12" db="EMBL/GenBank/DDBJ databases">
        <title>Whole genome shotgun sequence of Streptomyces hygroscopicus subsp. glebosus NBRC 13786.</title>
        <authorList>
            <person name="Ichikawa N."/>
            <person name="Kimura A."/>
            <person name="Kitahashi Y."/>
            <person name="Komaki H."/>
            <person name="Tamura T."/>
        </authorList>
    </citation>
    <scope>NUCLEOTIDE SEQUENCE [LARGE SCALE GENOMIC DNA]</scope>
    <source>
        <strain evidence="1 2">NBRC 13786</strain>
    </source>
</reference>
<dbReference type="RefSeq" id="WP_223123561.1">
    <property type="nucleotide sequence ID" value="NZ_BLIO01000001.1"/>
</dbReference>
<organism evidence="1 2">
    <name type="scientific">Streptomyces glebosus</name>
    <dbReference type="NCBI Taxonomy" id="249580"/>
    <lineage>
        <taxon>Bacteria</taxon>
        <taxon>Bacillati</taxon>
        <taxon>Actinomycetota</taxon>
        <taxon>Actinomycetes</taxon>
        <taxon>Kitasatosporales</taxon>
        <taxon>Streptomycetaceae</taxon>
        <taxon>Streptomyces</taxon>
    </lineage>
</organism>
<keyword evidence="2" id="KW-1185">Reference proteome</keyword>
<dbReference type="Proteomes" id="UP000430079">
    <property type="component" value="Unassembled WGS sequence"/>
</dbReference>
<proteinExistence type="predicted"/>
<gene>
    <name evidence="1" type="ORF">Sgleb_00120</name>
</gene>
<accession>A0A640SR69</accession>
<evidence type="ECO:0000313" key="1">
    <source>
        <dbReference type="EMBL" id="GFE11965.1"/>
    </source>
</evidence>
<evidence type="ECO:0000313" key="2">
    <source>
        <dbReference type="Proteomes" id="UP000430079"/>
    </source>
</evidence>